<keyword evidence="2" id="KW-1185">Reference proteome</keyword>
<evidence type="ECO:0000313" key="1">
    <source>
        <dbReference type="EMBL" id="KAF2399514.1"/>
    </source>
</evidence>
<evidence type="ECO:0000313" key="2">
    <source>
        <dbReference type="Proteomes" id="UP000799640"/>
    </source>
</evidence>
<dbReference type="EMBL" id="ML996697">
    <property type="protein sequence ID" value="KAF2399514.1"/>
    <property type="molecule type" value="Genomic_DNA"/>
</dbReference>
<accession>A0A6G1HUB7</accession>
<organism evidence="1 2">
    <name type="scientific">Trichodelitschia bisporula</name>
    <dbReference type="NCBI Taxonomy" id="703511"/>
    <lineage>
        <taxon>Eukaryota</taxon>
        <taxon>Fungi</taxon>
        <taxon>Dikarya</taxon>
        <taxon>Ascomycota</taxon>
        <taxon>Pezizomycotina</taxon>
        <taxon>Dothideomycetes</taxon>
        <taxon>Dothideomycetes incertae sedis</taxon>
        <taxon>Phaeotrichales</taxon>
        <taxon>Phaeotrichaceae</taxon>
        <taxon>Trichodelitschia</taxon>
    </lineage>
</organism>
<dbReference type="AlphaFoldDB" id="A0A6G1HUB7"/>
<reference evidence="1" key="1">
    <citation type="journal article" date="2020" name="Stud. Mycol.">
        <title>101 Dothideomycetes genomes: a test case for predicting lifestyles and emergence of pathogens.</title>
        <authorList>
            <person name="Haridas S."/>
            <person name="Albert R."/>
            <person name="Binder M."/>
            <person name="Bloem J."/>
            <person name="Labutti K."/>
            <person name="Salamov A."/>
            <person name="Andreopoulos B."/>
            <person name="Baker S."/>
            <person name="Barry K."/>
            <person name="Bills G."/>
            <person name="Bluhm B."/>
            <person name="Cannon C."/>
            <person name="Castanera R."/>
            <person name="Culley D."/>
            <person name="Daum C."/>
            <person name="Ezra D."/>
            <person name="Gonzalez J."/>
            <person name="Henrissat B."/>
            <person name="Kuo A."/>
            <person name="Liang C."/>
            <person name="Lipzen A."/>
            <person name="Lutzoni F."/>
            <person name="Magnuson J."/>
            <person name="Mondo S."/>
            <person name="Nolan M."/>
            <person name="Ohm R."/>
            <person name="Pangilinan J."/>
            <person name="Park H.-J."/>
            <person name="Ramirez L."/>
            <person name="Alfaro M."/>
            <person name="Sun H."/>
            <person name="Tritt A."/>
            <person name="Yoshinaga Y."/>
            <person name="Zwiers L.-H."/>
            <person name="Turgeon B."/>
            <person name="Goodwin S."/>
            <person name="Spatafora J."/>
            <person name="Crous P."/>
            <person name="Grigoriev I."/>
        </authorList>
    </citation>
    <scope>NUCLEOTIDE SEQUENCE</scope>
    <source>
        <strain evidence="1">CBS 262.69</strain>
    </source>
</reference>
<name>A0A6G1HUB7_9PEZI</name>
<feature type="non-terminal residue" evidence="1">
    <location>
        <position position="95"/>
    </location>
</feature>
<dbReference type="Proteomes" id="UP000799640">
    <property type="component" value="Unassembled WGS sequence"/>
</dbReference>
<protein>
    <submittedName>
        <fullName evidence="1">Uncharacterized protein</fullName>
    </submittedName>
</protein>
<gene>
    <name evidence="1" type="ORF">EJ06DRAFT_531045</name>
</gene>
<proteinExistence type="predicted"/>
<sequence>MEVGDVFLPGGVPGWCLFRLVPLLGVCPSPPPQCVLPHAAFSSRPPLRLAHPFISPAPSSCPLLHLALPLVSPTFSPDLALAATLPEHRLPTWLA</sequence>